<dbReference type="EMBL" id="CP045484">
    <property type="protein sequence ID" value="QGR16913.1"/>
    <property type="molecule type" value="Genomic_DNA"/>
</dbReference>
<evidence type="ECO:0000313" key="5">
    <source>
        <dbReference type="Proteomes" id="UP000582213"/>
    </source>
</evidence>
<dbReference type="OrthoDB" id="43686at2157"/>
<dbReference type="RefSeq" id="WP_156014463.1">
    <property type="nucleotide sequence ID" value="NZ_CP045484.1"/>
</dbReference>
<dbReference type="Proteomes" id="UP000582213">
    <property type="component" value="Unassembled WGS sequence"/>
</dbReference>
<reference evidence="2 5" key="2">
    <citation type="submission" date="2020-08" db="EMBL/GenBank/DDBJ databases">
        <title>Genomic Encyclopedia of Type Strains, Phase IV (KMG-IV): sequencing the most valuable type-strain genomes for metagenomic binning, comparative biology and taxonomic classification.</title>
        <authorList>
            <person name="Goeker M."/>
        </authorList>
    </citation>
    <scope>NUCLEOTIDE SEQUENCE [LARGE SCALE GENOMIC DNA]</scope>
    <source>
        <strain evidence="2 5">DSM 12421</strain>
    </source>
</reference>
<name>A0A650CGK0_SULOH</name>
<evidence type="ECO:0000313" key="2">
    <source>
        <dbReference type="EMBL" id="MBB5252657.1"/>
    </source>
</evidence>
<evidence type="ECO:0000256" key="1">
    <source>
        <dbReference type="SAM" id="Phobius"/>
    </source>
</evidence>
<feature type="transmembrane region" description="Helical" evidence="1">
    <location>
        <begin position="7"/>
        <end position="27"/>
    </location>
</feature>
<dbReference type="EMBL" id="JACHFY010000001">
    <property type="protein sequence ID" value="MBB5252657.1"/>
    <property type="molecule type" value="Genomic_DNA"/>
</dbReference>
<protein>
    <submittedName>
        <fullName evidence="3">Uncharacterized protein</fullName>
    </submittedName>
</protein>
<accession>A0A650CGK0</accession>
<dbReference type="KEGG" id="soh:D1869_06775"/>
<reference evidence="3 4" key="1">
    <citation type="submission" date="2019-10" db="EMBL/GenBank/DDBJ databases">
        <title>Genome Sequences from Six Type Strain Members of the Archaeal Family Sulfolobaceae: Acidianus ambivalens, Acidianus infernus, Metallosphaera prunae, Stygiolobus azoricus, Sulfolobus metallicus, and Sulfurisphaera ohwakuensis.</title>
        <authorList>
            <person name="Counts J.A."/>
            <person name="Kelly R.M."/>
        </authorList>
    </citation>
    <scope>NUCLEOTIDE SEQUENCE [LARGE SCALE GENOMIC DNA]</scope>
    <source>
        <strain evidence="3 4">TA-1</strain>
    </source>
</reference>
<organism evidence="3 4">
    <name type="scientific">Sulfurisphaera ohwakuensis</name>
    <dbReference type="NCBI Taxonomy" id="69656"/>
    <lineage>
        <taxon>Archaea</taxon>
        <taxon>Thermoproteota</taxon>
        <taxon>Thermoprotei</taxon>
        <taxon>Sulfolobales</taxon>
        <taxon>Sulfolobaceae</taxon>
        <taxon>Sulfurisphaera</taxon>
    </lineage>
</organism>
<keyword evidence="4" id="KW-1185">Reference proteome</keyword>
<keyword evidence="1" id="KW-0472">Membrane</keyword>
<feature type="transmembrane region" description="Helical" evidence="1">
    <location>
        <begin position="130"/>
        <end position="155"/>
    </location>
</feature>
<evidence type="ECO:0000313" key="3">
    <source>
        <dbReference type="EMBL" id="QGR16913.1"/>
    </source>
</evidence>
<keyword evidence="1" id="KW-1133">Transmembrane helix</keyword>
<keyword evidence="1" id="KW-0812">Transmembrane</keyword>
<gene>
    <name evidence="3" type="ORF">D1869_06775</name>
    <name evidence="2" type="ORF">HNQ62_000375</name>
</gene>
<sequence>MHTLTKVGIIVLVIGIIIAGIGLYSTFTVTGALASVIELKNAQAITLNPSSSYNISYSVTKTPAIVMLALNSSKPISVTVPTTFTRLSQNNEIVYEMVLTTPQTGTITLYNNYTVPITVEYQLGQATPSLLSALVLPGGFLAIIGIILAIIGVIMGRRKS</sequence>
<evidence type="ECO:0000313" key="4">
    <source>
        <dbReference type="Proteomes" id="UP000427373"/>
    </source>
</evidence>
<dbReference type="AlphaFoldDB" id="A0A650CGK0"/>
<dbReference type="GeneID" id="42800934"/>
<proteinExistence type="predicted"/>
<dbReference type="Proteomes" id="UP000427373">
    <property type="component" value="Chromosome"/>
</dbReference>